<organism evidence="2 3">
    <name type="scientific">Aquisphaera giovannonii</name>
    <dbReference type="NCBI Taxonomy" id="406548"/>
    <lineage>
        <taxon>Bacteria</taxon>
        <taxon>Pseudomonadati</taxon>
        <taxon>Planctomycetota</taxon>
        <taxon>Planctomycetia</taxon>
        <taxon>Isosphaerales</taxon>
        <taxon>Isosphaeraceae</taxon>
        <taxon>Aquisphaera</taxon>
    </lineage>
</organism>
<feature type="compositionally biased region" description="Low complexity" evidence="1">
    <location>
        <begin position="35"/>
        <end position="47"/>
    </location>
</feature>
<accession>A0A5B9W650</accession>
<dbReference type="AlphaFoldDB" id="A0A5B9W650"/>
<dbReference type="RefSeq" id="WP_148595847.1">
    <property type="nucleotide sequence ID" value="NZ_CP042997.1"/>
</dbReference>
<evidence type="ECO:0000313" key="2">
    <source>
        <dbReference type="EMBL" id="QEH36132.1"/>
    </source>
</evidence>
<sequence length="659" mass="69942">MKRTFALVVLLTALGVLSKLTLKDRPARPEPAPGEPGAAAGPAQSPGPADIRATLAAKYQASPAGDRELVARVADRFRQTAVSVERTDGLRGLRLLDRLDLEAVYLYDKHPAEFRRLRDILDDDAAADVLLHWREYFGLKRADDTDRGILIAELAGLSASQRKLAARYPNALPLILADSSSLADLVESFRDDERDLGEALTLLSLISLENGASDLRSAVRTVENHRSLALEAFRVQGLEGFALVGLYGPVLEAAGGSPPLDQALILLQVNSEYVDELLRTHRPETVAGHLGHVAARGLVAAAGSSPNALRLAVEFGEAGERALEKAGPDAADVVFSAYSDPALRPRAVAALGEHGAMALVILDKYATDPDFQQILKAYGPAVIPPVAAADTGPEALAYLQAKEKRTLGESLAKLALLATGDNGQAVIRTIKEDGLSRVESLASNQVRFYQFLPLYDVTHLANVLASGHTPTSGEMTWALVDGCFVVADVLSLAAIQPEGAAAAELARAEVKAAVREGSRSVGRDLAEAGAVGSGKAAGSAAAQAASRKLGQWWAVRSAGGFFRILERLPEALPKMSLEQVAAIGRPLCAKAGLRLSAWKPVRLLRDGATVVFQIPPRKGLKYLGAQVLQASVGVVGIQKIEEHLASRRPKTLPHSDLQP</sequence>
<protein>
    <submittedName>
        <fullName evidence="2">Uncharacterized protein</fullName>
    </submittedName>
</protein>
<gene>
    <name evidence="2" type="ORF">OJF2_46920</name>
</gene>
<evidence type="ECO:0000256" key="1">
    <source>
        <dbReference type="SAM" id="MobiDB-lite"/>
    </source>
</evidence>
<dbReference type="OrthoDB" id="241383at2"/>
<dbReference type="Proteomes" id="UP000324233">
    <property type="component" value="Chromosome"/>
</dbReference>
<evidence type="ECO:0000313" key="3">
    <source>
        <dbReference type="Proteomes" id="UP000324233"/>
    </source>
</evidence>
<reference evidence="2 3" key="1">
    <citation type="submission" date="2019-08" db="EMBL/GenBank/DDBJ databases">
        <title>Deep-cultivation of Planctomycetes and their phenomic and genomic characterization uncovers novel biology.</title>
        <authorList>
            <person name="Wiegand S."/>
            <person name="Jogler M."/>
            <person name="Boedeker C."/>
            <person name="Pinto D."/>
            <person name="Vollmers J."/>
            <person name="Rivas-Marin E."/>
            <person name="Kohn T."/>
            <person name="Peeters S.H."/>
            <person name="Heuer A."/>
            <person name="Rast P."/>
            <person name="Oberbeckmann S."/>
            <person name="Bunk B."/>
            <person name="Jeske O."/>
            <person name="Meyerdierks A."/>
            <person name="Storesund J.E."/>
            <person name="Kallscheuer N."/>
            <person name="Luecker S."/>
            <person name="Lage O.M."/>
            <person name="Pohl T."/>
            <person name="Merkel B.J."/>
            <person name="Hornburger P."/>
            <person name="Mueller R.-W."/>
            <person name="Bruemmer F."/>
            <person name="Labrenz M."/>
            <person name="Spormann A.M."/>
            <person name="Op den Camp H."/>
            <person name="Overmann J."/>
            <person name="Amann R."/>
            <person name="Jetten M.S.M."/>
            <person name="Mascher T."/>
            <person name="Medema M.H."/>
            <person name="Devos D.P."/>
            <person name="Kaster A.-K."/>
            <person name="Ovreas L."/>
            <person name="Rohde M."/>
            <person name="Galperin M.Y."/>
            <person name="Jogler C."/>
        </authorList>
    </citation>
    <scope>NUCLEOTIDE SEQUENCE [LARGE SCALE GENOMIC DNA]</scope>
    <source>
        <strain evidence="2 3">OJF2</strain>
    </source>
</reference>
<proteinExistence type="predicted"/>
<keyword evidence="3" id="KW-1185">Reference proteome</keyword>
<feature type="region of interest" description="Disordered" evidence="1">
    <location>
        <begin position="24"/>
        <end position="47"/>
    </location>
</feature>
<dbReference type="KEGG" id="agv:OJF2_46920"/>
<name>A0A5B9W650_9BACT</name>
<dbReference type="EMBL" id="CP042997">
    <property type="protein sequence ID" value="QEH36132.1"/>
    <property type="molecule type" value="Genomic_DNA"/>
</dbReference>